<reference evidence="1 2" key="1">
    <citation type="submission" date="2018-03" db="EMBL/GenBank/DDBJ databases">
        <title>Genomic Encyclopedia of Archaeal and Bacterial Type Strains, Phase II (KMG-II): from individual species to whole genera.</title>
        <authorList>
            <person name="Goeker M."/>
        </authorList>
    </citation>
    <scope>NUCLEOTIDE SEQUENCE [LARGE SCALE GENOMIC DNA]</scope>
    <source>
        <strain evidence="1 2">DSM 101533</strain>
    </source>
</reference>
<organism evidence="1 2">
    <name type="scientific">Yoonia maritima</name>
    <dbReference type="NCBI Taxonomy" id="1435347"/>
    <lineage>
        <taxon>Bacteria</taxon>
        <taxon>Pseudomonadati</taxon>
        <taxon>Pseudomonadota</taxon>
        <taxon>Alphaproteobacteria</taxon>
        <taxon>Rhodobacterales</taxon>
        <taxon>Paracoccaceae</taxon>
        <taxon>Yoonia</taxon>
    </lineage>
</organism>
<dbReference type="AlphaFoldDB" id="A0A2T0W1P0"/>
<proteinExistence type="predicted"/>
<evidence type="ECO:0000313" key="2">
    <source>
        <dbReference type="Proteomes" id="UP000238007"/>
    </source>
</evidence>
<dbReference type="Proteomes" id="UP000238007">
    <property type="component" value="Unassembled WGS sequence"/>
</dbReference>
<dbReference type="EMBL" id="PVTP01000003">
    <property type="protein sequence ID" value="PRY78876.1"/>
    <property type="molecule type" value="Genomic_DNA"/>
</dbReference>
<keyword evidence="2" id="KW-1185">Reference proteome</keyword>
<comment type="caution">
    <text evidence="1">The sequence shown here is derived from an EMBL/GenBank/DDBJ whole genome shotgun (WGS) entry which is preliminary data.</text>
</comment>
<sequence>MFQLQKLLPVPVLPTVLAVSLLWHSTVFAENDEMDGAMSIKFDCAVQTSEGEVLKILASLDGEDQVSFKINGISVVGLLVPTANIHTPTIGFVASTFDGSIYTLTIHRALVRPEPDGFDPTVPPAALTVQWTDQDISPVVDVFLGNCVVHE</sequence>
<accession>A0A2T0W1P0</accession>
<protein>
    <submittedName>
        <fullName evidence="1">Uncharacterized protein</fullName>
    </submittedName>
</protein>
<evidence type="ECO:0000313" key="1">
    <source>
        <dbReference type="EMBL" id="PRY78876.1"/>
    </source>
</evidence>
<gene>
    <name evidence="1" type="ORF">CLV80_103202</name>
</gene>
<name>A0A2T0W1P0_9RHOB</name>